<comment type="cofactor">
    <cofactor evidence="1">
        <name>[4Fe-4S] cluster</name>
        <dbReference type="ChEBI" id="CHEBI:49883"/>
    </cofactor>
</comment>
<dbReference type="InterPro" id="IPR036021">
    <property type="entry name" value="Tungsten_al_ferr_oxy-like_C"/>
</dbReference>
<evidence type="ECO:0000256" key="8">
    <source>
        <dbReference type="ARBA" id="ARBA00049934"/>
    </source>
</evidence>
<evidence type="ECO:0000256" key="2">
    <source>
        <dbReference type="ARBA" id="ARBA00011032"/>
    </source>
</evidence>
<dbReference type="Gene3D" id="1.10.569.10">
    <property type="entry name" value="Aldehyde Ferredoxin Oxidoreductase Protein, subunit A, domain 2"/>
    <property type="match status" value="1"/>
</dbReference>
<comment type="caution">
    <text evidence="10">The sequence shown here is derived from an EMBL/GenBank/DDBJ whole genome shotgun (WGS) entry which is preliminary data.</text>
</comment>
<name>A0A3A4NIX4_ABYX5</name>
<dbReference type="Pfam" id="PF01314">
    <property type="entry name" value="AFOR_C"/>
    <property type="match status" value="1"/>
</dbReference>
<evidence type="ECO:0000256" key="1">
    <source>
        <dbReference type="ARBA" id="ARBA00001966"/>
    </source>
</evidence>
<accession>A0A3A4NIX4</accession>
<dbReference type="SUPFAM" id="SSF48310">
    <property type="entry name" value="Aldehyde ferredoxin oxidoreductase, C-terminal domains"/>
    <property type="match status" value="1"/>
</dbReference>
<keyword evidence="6" id="KW-0408">Iron</keyword>
<evidence type="ECO:0000313" key="10">
    <source>
        <dbReference type="EMBL" id="RJP19139.1"/>
    </source>
</evidence>
<gene>
    <name evidence="10" type="ORF">C4520_13190</name>
</gene>
<dbReference type="Gene3D" id="1.10.599.10">
    <property type="entry name" value="Aldehyde Ferredoxin Oxidoreductase Protein, subunit A, domain 3"/>
    <property type="match status" value="1"/>
</dbReference>
<dbReference type="PANTHER" id="PTHR30038">
    <property type="entry name" value="ALDEHYDE FERREDOXIN OXIDOREDUCTASE"/>
    <property type="match status" value="1"/>
</dbReference>
<keyword evidence="4" id="KW-0479">Metal-binding</keyword>
<dbReference type="SUPFAM" id="SSF56228">
    <property type="entry name" value="Aldehyde ferredoxin oxidoreductase, N-terminal domain"/>
    <property type="match status" value="1"/>
</dbReference>
<dbReference type="InterPro" id="IPR013984">
    <property type="entry name" value="Ald_Fedxn_OxRdtase_dom2"/>
</dbReference>
<dbReference type="PANTHER" id="PTHR30038:SF0">
    <property type="entry name" value="TUNGSTEN-CONTAINING ALDEHYDE FERREDOXIN OXIDOREDUCTASE"/>
    <property type="match status" value="1"/>
</dbReference>
<evidence type="ECO:0000256" key="5">
    <source>
        <dbReference type="ARBA" id="ARBA00023002"/>
    </source>
</evidence>
<keyword evidence="3" id="KW-0004">4Fe-4S</keyword>
<evidence type="ECO:0000256" key="4">
    <source>
        <dbReference type="ARBA" id="ARBA00022723"/>
    </source>
</evidence>
<dbReference type="InterPro" id="IPR001203">
    <property type="entry name" value="OxRdtase_Ald_Fedxn_C"/>
</dbReference>
<comment type="cofactor">
    <cofactor evidence="8">
        <name>tungstopterin</name>
        <dbReference type="ChEBI" id="CHEBI:30402"/>
    </cofactor>
</comment>
<evidence type="ECO:0000256" key="6">
    <source>
        <dbReference type="ARBA" id="ARBA00023004"/>
    </source>
</evidence>
<keyword evidence="7" id="KW-0411">Iron-sulfur</keyword>
<dbReference type="Gene3D" id="3.60.9.10">
    <property type="entry name" value="Aldehyde ferredoxin oxidoreductase, N-terminal domain"/>
    <property type="match status" value="1"/>
</dbReference>
<evidence type="ECO:0000313" key="11">
    <source>
        <dbReference type="Proteomes" id="UP000265882"/>
    </source>
</evidence>
<protein>
    <submittedName>
        <fullName evidence="10">Aldehyde ferredoxin oxidoreductase</fullName>
    </submittedName>
</protein>
<dbReference type="GO" id="GO:0016625">
    <property type="term" value="F:oxidoreductase activity, acting on the aldehyde or oxo group of donors, iron-sulfur protein as acceptor"/>
    <property type="evidence" value="ECO:0007669"/>
    <property type="project" value="InterPro"/>
</dbReference>
<evidence type="ECO:0000259" key="9">
    <source>
        <dbReference type="SMART" id="SM00790"/>
    </source>
</evidence>
<evidence type="ECO:0000256" key="3">
    <source>
        <dbReference type="ARBA" id="ARBA00022485"/>
    </source>
</evidence>
<dbReference type="GO" id="GO:0046872">
    <property type="term" value="F:metal ion binding"/>
    <property type="evidence" value="ECO:0007669"/>
    <property type="project" value="UniProtKB-KW"/>
</dbReference>
<dbReference type="Pfam" id="PF02730">
    <property type="entry name" value="AFOR_N"/>
    <property type="match status" value="1"/>
</dbReference>
<dbReference type="InterPro" id="IPR051919">
    <property type="entry name" value="W-dependent_AOR"/>
</dbReference>
<evidence type="ECO:0000256" key="7">
    <source>
        <dbReference type="ARBA" id="ARBA00023014"/>
    </source>
</evidence>
<dbReference type="InterPro" id="IPR013983">
    <property type="entry name" value="Ald_Fedxn_OxRdtase_N"/>
</dbReference>
<dbReference type="GO" id="GO:0051539">
    <property type="term" value="F:4 iron, 4 sulfur cluster binding"/>
    <property type="evidence" value="ECO:0007669"/>
    <property type="project" value="UniProtKB-KW"/>
</dbReference>
<dbReference type="AlphaFoldDB" id="A0A3A4NIX4"/>
<organism evidence="10 11">
    <name type="scientific">Abyssobacteria bacterium (strain SURF_5)</name>
    <dbReference type="NCBI Taxonomy" id="2093360"/>
    <lineage>
        <taxon>Bacteria</taxon>
        <taxon>Pseudomonadati</taxon>
        <taxon>Candidatus Hydrogenedentota</taxon>
        <taxon>Candidatus Abyssobacteria</taxon>
    </lineage>
</organism>
<dbReference type="InterPro" id="IPR013985">
    <property type="entry name" value="Ald_Fedxn_OxRdtase_dom3"/>
</dbReference>
<dbReference type="SMART" id="SM00790">
    <property type="entry name" value="AFOR_N"/>
    <property type="match status" value="1"/>
</dbReference>
<dbReference type="GO" id="GO:0009055">
    <property type="term" value="F:electron transfer activity"/>
    <property type="evidence" value="ECO:0007669"/>
    <property type="project" value="InterPro"/>
</dbReference>
<feature type="domain" description="Aldehyde ferredoxin oxidoreductase N-terminal" evidence="9">
    <location>
        <begin position="5"/>
        <end position="208"/>
    </location>
</feature>
<proteinExistence type="inferred from homology"/>
<dbReference type="InterPro" id="IPR036503">
    <property type="entry name" value="Ald_Fedxn_OxRdtase_N_sf"/>
</dbReference>
<sequence length="617" mass="66543">MALGYMGKLIRTKLTEGKVVSEPLNMDDARAFIGGAGLGTKIVYDEVPASADPLGPENKILFMTGPVTATKFPTSGRYEVCTKSPATGMWVDASSAGYWAAEFKKTGFDGIIAEGASSKPVYLWISDGKAELRDASHLWGKDSVQTQEIIQKELGDSKICVLCIGEAGEKKVLMSAVMNDEGRAAGRAGVGAVMGSKNLKAIAVRGKQNPKLANPEFVGEMAKKFSHELSTNPLLEPMRAYGTAGSMDTAWITGDIPVQNWRKGLWKEGCISIGGKKMADTILKPHKACYNCPIRCSRWIKIDEGKFKMEGPGPEYETLGSFGSMLLNDDLESICHINELCNRYGIDTISAGCAVAFAMEAYENGVITKQDTGGVELKWGNVDAIIEMTHQIGQAKGLGALLGQGVKRAAKQLGKGSEKYAIHVKGLEVPMHDPRAFHGMAVNYATSPRGACHLHGAAFIYDMGLIAPGFGVNYKQGRFDKKGKGLNTKAAQDQASFINSLVVCQFCGLGLSPFHAVHLLGAITGFAYQSKEIPLIAERITNLQRVFSLKCGVTAKDDVLPERLLTPLKEGGHAGKAADLESQLVEYYDVRGWNKEGVPTKAKLEQLGLEYAIKDLY</sequence>
<reference evidence="10 11" key="1">
    <citation type="journal article" date="2017" name="ISME J.">
        <title>Energy and carbon metabolisms in a deep terrestrial subsurface fluid microbial community.</title>
        <authorList>
            <person name="Momper L."/>
            <person name="Jungbluth S.P."/>
            <person name="Lee M.D."/>
            <person name="Amend J.P."/>
        </authorList>
    </citation>
    <scope>NUCLEOTIDE SEQUENCE [LARGE SCALE GENOMIC DNA]</scope>
    <source>
        <strain evidence="10">SURF_5</strain>
    </source>
</reference>
<dbReference type="EMBL" id="QZKU01000092">
    <property type="protein sequence ID" value="RJP19139.1"/>
    <property type="molecule type" value="Genomic_DNA"/>
</dbReference>
<comment type="similarity">
    <text evidence="2">Belongs to the AOR/FOR family.</text>
</comment>
<keyword evidence="5" id="KW-0560">Oxidoreductase</keyword>
<dbReference type="Proteomes" id="UP000265882">
    <property type="component" value="Unassembled WGS sequence"/>
</dbReference>